<dbReference type="CDD" id="cd07377">
    <property type="entry name" value="WHTH_GntR"/>
    <property type="match status" value="1"/>
</dbReference>
<dbReference type="InterPro" id="IPR015421">
    <property type="entry name" value="PyrdxlP-dep_Trfase_major"/>
</dbReference>
<sequence length="453" mass="49979">MLTYDYIQIDKKNGQPLYQQLYEQLRTAAQRGSLRPGQKLPSIRRLSEDLGLSRTTIESAYQQLCVEGYIEARPQRGYFVLTGGGRRGARPAAVTCPPRHLPRYNFGTDSVDSSCADMKIWRRHIREVLNRPQALVSYGEPQGELPLREALCAYSYGARGVVCSPEQVVIGAGSQPLLYLLCGLLQGSVGAVALEEPGFPQAEQVFADCGMDVVHLPGDKSGMEPEALRQSGAKIAYVSPSSRQGCGNPIPLLRRQELLQWAAQRGGLLIEDDYNGELRYRARPIPSMQGMAADGRVIYFGSFSKLLLPSVRVGYMVLPPRLLPLYLARASHYNQTASKVEQLALADYVKSGQLERQLRRLRKVYAQKSSQLLRCLHQAFGARAQLHLQETPLCVTLHLQDAPSPARLAELAAAHDVRVCPGPENQVTLGFAGIPLEQIAPGVLALRNAWKIV</sequence>
<dbReference type="CDD" id="cd00609">
    <property type="entry name" value="AAT_like"/>
    <property type="match status" value="1"/>
</dbReference>
<evidence type="ECO:0000256" key="1">
    <source>
        <dbReference type="ARBA" id="ARBA00005384"/>
    </source>
</evidence>
<dbReference type="PRINTS" id="PR00035">
    <property type="entry name" value="HTHGNTR"/>
</dbReference>
<keyword evidence="2" id="KW-0663">Pyridoxal phosphate</keyword>
<reference evidence="8" key="2">
    <citation type="journal article" date="2021" name="Appl. Environ. Microbiol.">
        <title>Adaptability of a Caproate-Producing Bacterium Contributes to Its Dominance in an Anaerobic Fermentation System.</title>
        <authorList>
            <person name="Wang H."/>
            <person name="Gu Y."/>
            <person name="Zhou W."/>
            <person name="Zhao D."/>
            <person name="Qiao Z."/>
            <person name="Zheng J."/>
            <person name="Gao J."/>
            <person name="Chen X."/>
            <person name="Ren C."/>
            <person name="Xu Y."/>
        </authorList>
    </citation>
    <scope>NUCLEOTIDE SEQUENCE</scope>
    <source>
        <strain evidence="8">JNU-WLY1368</strain>
    </source>
</reference>
<proteinExistence type="inferred from homology"/>
<dbReference type="AlphaFoldDB" id="A0A859DQN3"/>
<dbReference type="EMBL" id="CP046051">
    <property type="protein sequence ID" value="QKN23829.1"/>
    <property type="molecule type" value="Genomic_DNA"/>
</dbReference>
<dbReference type="SUPFAM" id="SSF53383">
    <property type="entry name" value="PLP-dependent transferases"/>
    <property type="match status" value="1"/>
</dbReference>
<protein>
    <submittedName>
        <fullName evidence="7">GntR family transcriptional regulator</fullName>
    </submittedName>
</protein>
<dbReference type="InterPro" id="IPR051446">
    <property type="entry name" value="HTH_trans_reg/aminotransferase"/>
</dbReference>
<keyword evidence="3" id="KW-0805">Transcription regulation</keyword>
<dbReference type="InterPro" id="IPR000524">
    <property type="entry name" value="Tscrpt_reg_HTH_GntR"/>
</dbReference>
<dbReference type="GO" id="GO:0003700">
    <property type="term" value="F:DNA-binding transcription factor activity"/>
    <property type="evidence" value="ECO:0007669"/>
    <property type="project" value="InterPro"/>
</dbReference>
<reference evidence="9 10" key="1">
    <citation type="submission" date="2019-11" db="EMBL/GenBank/DDBJ databases">
        <authorList>
            <person name="Ren C."/>
            <person name="Wang H."/>
            <person name="Xu Y."/>
        </authorList>
    </citation>
    <scope>NUCLEOTIDE SEQUENCE [LARGE SCALE GENOMIC DNA]</scope>
    <source>
        <strain evidence="10">JNU-WLY1368</strain>
        <strain evidence="7 9">LBM 19010</strain>
    </source>
</reference>
<dbReference type="Pfam" id="PF00392">
    <property type="entry name" value="GntR"/>
    <property type="match status" value="1"/>
</dbReference>
<evidence type="ECO:0000256" key="2">
    <source>
        <dbReference type="ARBA" id="ARBA00022898"/>
    </source>
</evidence>
<reference evidence="8" key="3">
    <citation type="journal article" date="2022" name="Int. J. Syst. Evol. Microbiol.">
        <title>Caproicibacterium lactatifermentans sp. nov., isolated from pit clay used for the production of Chinese strong aroma-type liquor.</title>
        <authorList>
            <person name="Wang H."/>
            <person name="Gu Y."/>
            <person name="Zhao D."/>
            <person name="Qiao Z."/>
            <person name="Zheng J."/>
            <person name="Gao J."/>
            <person name="Ren C."/>
            <person name="Xu Y."/>
        </authorList>
    </citation>
    <scope>NUCLEOTIDE SEQUENCE</scope>
    <source>
        <strain evidence="8">JNU-WLY1368</strain>
    </source>
</reference>
<evidence type="ECO:0000259" key="6">
    <source>
        <dbReference type="PROSITE" id="PS50949"/>
    </source>
</evidence>
<comment type="similarity">
    <text evidence="1">In the C-terminal section; belongs to the class-I pyridoxal-phosphate-dependent aminotransferase family.</text>
</comment>
<dbReference type="SUPFAM" id="SSF46785">
    <property type="entry name" value="Winged helix' DNA-binding domain"/>
    <property type="match status" value="1"/>
</dbReference>
<evidence type="ECO:0000256" key="5">
    <source>
        <dbReference type="ARBA" id="ARBA00023163"/>
    </source>
</evidence>
<organism evidence="7 9">
    <name type="scientific">Caproicibacterium lactatifermentans</name>
    <dbReference type="NCBI Taxonomy" id="2666138"/>
    <lineage>
        <taxon>Bacteria</taxon>
        <taxon>Bacillati</taxon>
        <taxon>Bacillota</taxon>
        <taxon>Clostridia</taxon>
        <taxon>Eubacteriales</taxon>
        <taxon>Oscillospiraceae</taxon>
        <taxon>Caproicibacterium</taxon>
    </lineage>
</organism>
<feature type="domain" description="HTH gntR-type" evidence="6">
    <location>
        <begin position="15"/>
        <end position="83"/>
    </location>
</feature>
<keyword evidence="5" id="KW-0804">Transcription</keyword>
<keyword evidence="4" id="KW-0238">DNA-binding</keyword>
<dbReference type="Proteomes" id="UP000501316">
    <property type="component" value="Chromosome"/>
</dbReference>
<evidence type="ECO:0000313" key="10">
    <source>
        <dbReference type="Proteomes" id="UP000509623"/>
    </source>
</evidence>
<dbReference type="InterPro" id="IPR015424">
    <property type="entry name" value="PyrdxlP-dep_Trfase"/>
</dbReference>
<dbReference type="SMART" id="SM00345">
    <property type="entry name" value="HTH_GNTR"/>
    <property type="match status" value="1"/>
</dbReference>
<dbReference type="PANTHER" id="PTHR46577:SF1">
    <property type="entry name" value="HTH-TYPE TRANSCRIPTIONAL REGULATORY PROTEIN GABR"/>
    <property type="match status" value="1"/>
</dbReference>
<dbReference type="Gene3D" id="3.40.640.10">
    <property type="entry name" value="Type I PLP-dependent aspartate aminotransferase-like (Major domain)"/>
    <property type="match status" value="1"/>
</dbReference>
<evidence type="ECO:0000313" key="7">
    <source>
        <dbReference type="EMBL" id="QKN23829.1"/>
    </source>
</evidence>
<dbReference type="InterPro" id="IPR036388">
    <property type="entry name" value="WH-like_DNA-bd_sf"/>
</dbReference>
<name>A0A859DQN3_9FIRM</name>
<dbReference type="Gene3D" id="1.10.10.10">
    <property type="entry name" value="Winged helix-like DNA-binding domain superfamily/Winged helix DNA-binding domain"/>
    <property type="match status" value="1"/>
</dbReference>
<accession>A0A859DQN3</accession>
<dbReference type="InterPro" id="IPR036390">
    <property type="entry name" value="WH_DNA-bd_sf"/>
</dbReference>
<gene>
    <name evidence="7" type="ORF">GJQ69_04660</name>
    <name evidence="8" type="ORF">GKP14_08890</name>
</gene>
<dbReference type="PROSITE" id="PS50949">
    <property type="entry name" value="HTH_GNTR"/>
    <property type="match status" value="1"/>
</dbReference>
<dbReference type="KEGG" id="clf:GJQ69_04660"/>
<dbReference type="PANTHER" id="PTHR46577">
    <property type="entry name" value="HTH-TYPE TRANSCRIPTIONAL REGULATORY PROTEIN GABR"/>
    <property type="match status" value="1"/>
</dbReference>
<dbReference type="Proteomes" id="UP000509623">
    <property type="component" value="Chromosome"/>
</dbReference>
<evidence type="ECO:0000313" key="9">
    <source>
        <dbReference type="Proteomes" id="UP000501316"/>
    </source>
</evidence>
<evidence type="ECO:0000313" key="8">
    <source>
        <dbReference type="EMBL" id="QKO31099.1"/>
    </source>
</evidence>
<dbReference type="EMBL" id="CP046161">
    <property type="protein sequence ID" value="QKO31099.1"/>
    <property type="molecule type" value="Genomic_DNA"/>
</dbReference>
<evidence type="ECO:0000256" key="4">
    <source>
        <dbReference type="ARBA" id="ARBA00023125"/>
    </source>
</evidence>
<keyword evidence="10" id="KW-1185">Reference proteome</keyword>
<evidence type="ECO:0000256" key="3">
    <source>
        <dbReference type="ARBA" id="ARBA00023015"/>
    </source>
</evidence>
<dbReference type="GO" id="GO:0003677">
    <property type="term" value="F:DNA binding"/>
    <property type="evidence" value="ECO:0007669"/>
    <property type="project" value="UniProtKB-KW"/>
</dbReference>